<name>A0ABX9DM29_9BACT</name>
<organism evidence="1 2">
    <name type="scientific">Prevotella pallens</name>
    <dbReference type="NCBI Taxonomy" id="60133"/>
    <lineage>
        <taxon>Bacteria</taxon>
        <taxon>Pseudomonadati</taxon>
        <taxon>Bacteroidota</taxon>
        <taxon>Bacteroidia</taxon>
        <taxon>Bacteroidales</taxon>
        <taxon>Prevotellaceae</taxon>
        <taxon>Prevotella</taxon>
    </lineage>
</organism>
<dbReference type="Proteomes" id="UP000249852">
    <property type="component" value="Unassembled WGS sequence"/>
</dbReference>
<comment type="caution">
    <text evidence="1">The sequence shown here is derived from an EMBL/GenBank/DDBJ whole genome shotgun (WGS) entry which is preliminary data.</text>
</comment>
<reference evidence="1 2" key="1">
    <citation type="submission" date="2018-06" db="EMBL/GenBank/DDBJ databases">
        <title>Genomic Encyclopedia of Archaeal and Bacterial Type Strains, Phase II (KMG-II): from individual species to whole genera.</title>
        <authorList>
            <person name="Goeker M."/>
        </authorList>
    </citation>
    <scope>NUCLEOTIDE SEQUENCE [LARGE SCALE GENOMIC DNA]</scope>
    <source>
        <strain evidence="1 2">DSM 18710</strain>
    </source>
</reference>
<dbReference type="EMBL" id="QLTQ01000067">
    <property type="protein sequence ID" value="RAS39732.1"/>
    <property type="molecule type" value="Genomic_DNA"/>
</dbReference>
<proteinExistence type="predicted"/>
<evidence type="ECO:0000313" key="1">
    <source>
        <dbReference type="EMBL" id="RAS39732.1"/>
    </source>
</evidence>
<protein>
    <submittedName>
        <fullName evidence="1">Uncharacterized protein</fullName>
    </submittedName>
</protein>
<evidence type="ECO:0000313" key="2">
    <source>
        <dbReference type="Proteomes" id="UP000249852"/>
    </source>
</evidence>
<accession>A0ABX9DM29</accession>
<sequence length="51" mass="6094">MLHGIIEYQIRKMNVRCALLFDNVQSELESESFDSFPHILFEYSLIRYSPI</sequence>
<keyword evidence="2" id="KW-1185">Reference proteome</keyword>
<gene>
    <name evidence="1" type="ORF">BC673_1672</name>
</gene>